<dbReference type="InterPro" id="IPR036844">
    <property type="entry name" value="Hint_dom_sf"/>
</dbReference>
<evidence type="ECO:0008006" key="3">
    <source>
        <dbReference type="Google" id="ProtNLM"/>
    </source>
</evidence>
<dbReference type="InterPro" id="IPR006141">
    <property type="entry name" value="Intein_N"/>
</dbReference>
<dbReference type="GO" id="GO:0016539">
    <property type="term" value="P:intein-mediated protein splicing"/>
    <property type="evidence" value="ECO:0007669"/>
    <property type="project" value="InterPro"/>
</dbReference>
<proteinExistence type="predicted"/>
<dbReference type="NCBIfam" id="TIGR01445">
    <property type="entry name" value="intein_Nterm"/>
    <property type="match status" value="1"/>
</dbReference>
<dbReference type="SUPFAM" id="SSF51294">
    <property type="entry name" value="Hedgehog/intein (Hint) domain"/>
    <property type="match status" value="1"/>
</dbReference>
<gene>
    <name evidence="1" type="ORF">FPZ54_09000</name>
</gene>
<organism evidence="1 2">
    <name type="scientific">Sphingomonas suaedae</name>
    <dbReference type="NCBI Taxonomy" id="2599297"/>
    <lineage>
        <taxon>Bacteria</taxon>
        <taxon>Pseudomonadati</taxon>
        <taxon>Pseudomonadota</taxon>
        <taxon>Alphaproteobacteria</taxon>
        <taxon>Sphingomonadales</taxon>
        <taxon>Sphingomonadaceae</taxon>
        <taxon>Sphingomonas</taxon>
    </lineage>
</organism>
<dbReference type="OrthoDB" id="6305173at2"/>
<dbReference type="Proteomes" id="UP000318055">
    <property type="component" value="Chromosome"/>
</dbReference>
<dbReference type="KEGG" id="ssua:FPZ54_09000"/>
<dbReference type="Gene3D" id="2.170.16.10">
    <property type="entry name" value="Hedgehog/Intein (Hint) domain"/>
    <property type="match status" value="1"/>
</dbReference>
<protein>
    <recommendedName>
        <fullName evidence="3">Hint domain-containing protein</fullName>
    </recommendedName>
</protein>
<evidence type="ECO:0000313" key="2">
    <source>
        <dbReference type="Proteomes" id="UP000318055"/>
    </source>
</evidence>
<evidence type="ECO:0000313" key="1">
    <source>
        <dbReference type="EMBL" id="QDX26146.1"/>
    </source>
</evidence>
<dbReference type="EMBL" id="CP042239">
    <property type="protein sequence ID" value="QDX26146.1"/>
    <property type="molecule type" value="Genomic_DNA"/>
</dbReference>
<dbReference type="PROSITE" id="PS50817">
    <property type="entry name" value="INTEIN_N_TER"/>
    <property type="match status" value="1"/>
</dbReference>
<accession>A0A518RFD7</accession>
<dbReference type="AlphaFoldDB" id="A0A518RFD7"/>
<sequence length="530" mass="55238">MALQLDSNQMNSINTLVDRLENGDSSVLDPSGPLRDAARALFDLVGCTADRYPALHAAFDGGQAEPSDADAHVVDLGCAASGHATSRSWIGAPGLPLISGAATLVLDADTRLPLAVGASTVLGEGLTEVATDPGTAAPAAKRQTALTVHYSLDDTGATRLGATTRTVAVTDEPITANVTDPVISVQGHTSIVIGLGRPTGYNPDCDYIFYEDAPVNDPNLLVPFTGSCKLPYAITGIGSDGRISGLEITSLIYVQLSTGMPSYPLLPESLPIGCYCEQGDDYTIHWSFPYQDPQEPIVYTATSGALDTQSAFLFQFTVPVDDPSSPLVFAVCSTGTPGESVVCTKIPNLQFTWHCVAAGTLVTLADGSTAKIEDTTNRMRARTGAGGDLAIEGNWHGRHEGEALTLVTDAGHELTLTPHHPVHTPSGLVHAKDLKVGDAVSTDGGTARLASVSSSPSAASFWNLMLGDEADRAAGASLSASTFVANGIVVGDFDALGRQYRSARRDLAYMKARIPEALHTDYASAIADAA</sequence>
<dbReference type="CDD" id="cd00081">
    <property type="entry name" value="Hint"/>
    <property type="match status" value="1"/>
</dbReference>
<name>A0A518RFD7_9SPHN</name>
<dbReference type="RefSeq" id="WP_145846537.1">
    <property type="nucleotide sequence ID" value="NZ_CP042239.1"/>
</dbReference>
<keyword evidence="2" id="KW-1185">Reference proteome</keyword>
<reference evidence="1 2" key="1">
    <citation type="submission" date="2019-07" db="EMBL/GenBank/DDBJ databases">
        <title>Sphingomonas alkalisoli sp. nov., isolated from rhizosphere soil of Suaedae salsa.</title>
        <authorList>
            <person name="Zhang H."/>
            <person name="Xu L."/>
            <person name="Zhang J.-X."/>
            <person name="Sun J.-Q."/>
        </authorList>
    </citation>
    <scope>NUCLEOTIDE SEQUENCE [LARGE SCALE GENOMIC DNA]</scope>
    <source>
        <strain evidence="1 2">XS-10</strain>
    </source>
</reference>